<reference evidence="5" key="1">
    <citation type="journal article" date="2019" name="Int. J. Syst. Evol. Microbiol.">
        <title>The Global Catalogue of Microorganisms (GCM) 10K type strain sequencing project: providing services to taxonomists for standard genome sequencing and annotation.</title>
        <authorList>
            <consortium name="The Broad Institute Genomics Platform"/>
            <consortium name="The Broad Institute Genome Sequencing Center for Infectious Disease"/>
            <person name="Wu L."/>
            <person name="Ma J."/>
        </authorList>
    </citation>
    <scope>NUCLEOTIDE SEQUENCE [LARGE SCALE GENOMIC DNA]</scope>
    <source>
        <strain evidence="5">CGMCC 1.10992</strain>
    </source>
</reference>
<dbReference type="Pfam" id="PF08668">
    <property type="entry name" value="HDOD"/>
    <property type="match status" value="1"/>
</dbReference>
<protein>
    <submittedName>
        <fullName evidence="4">HDOD domain-containing protein</fullName>
    </submittedName>
</protein>
<evidence type="ECO:0000313" key="4">
    <source>
        <dbReference type="EMBL" id="MFD2097087.1"/>
    </source>
</evidence>
<dbReference type="InterPro" id="IPR001789">
    <property type="entry name" value="Sig_transdc_resp-reg_receiver"/>
</dbReference>
<comment type="caution">
    <text evidence="4">The sequence shown here is derived from an EMBL/GenBank/DDBJ whole genome shotgun (WGS) entry which is preliminary data.</text>
</comment>
<sequence length="437" mass="48556">MSELKSLVVDDDFVCRSKMSAILNGIGNSTQAENGNSALSRFVAALKAEVPFQFVTLDVDMPDMRGPEVLAELRALERRYCLAEQERAKIVMVTSHSDRKEVINAIKAGCDDYLLKPFTGASIKEKLIELGLIAPSDERSEGEESDAAENLMTPEQALKISMERLKKGELELPKQSETYNQLKDLMASGADINQIAELLKTDLVVTAKLIKLSNSTYYRGLRPCKSLVDAINRLGLQVTEQQVNAICMKPQFDMLSDGARQSAEACWRDAINVAVSCEQLARVCDVNFALDPFTMGLIHNTGKMLILRLFDELSQQRPMTDEDKLQLEAAFEDYQGMFGATVLKSWGFPIGYQQLARQQQGLKYIDQGLAASPELHLLFVAKRALIAIREGVTEKGAKTLSSLPFCQQHGMSELALFEVMGKLVEVLPELRQVYCSE</sequence>
<dbReference type="PROSITE" id="PS50110">
    <property type="entry name" value="RESPONSE_REGULATORY"/>
    <property type="match status" value="1"/>
</dbReference>
<dbReference type="EMBL" id="JBHUHT010000016">
    <property type="protein sequence ID" value="MFD2097087.1"/>
    <property type="molecule type" value="Genomic_DNA"/>
</dbReference>
<evidence type="ECO:0000259" key="2">
    <source>
        <dbReference type="PROSITE" id="PS50110"/>
    </source>
</evidence>
<keyword evidence="1" id="KW-0597">Phosphoprotein</keyword>
<keyword evidence="5" id="KW-1185">Reference proteome</keyword>
<evidence type="ECO:0000259" key="3">
    <source>
        <dbReference type="PROSITE" id="PS51833"/>
    </source>
</evidence>
<dbReference type="PANTHER" id="PTHR33525:SF4">
    <property type="entry name" value="CYCLIC DI-GMP PHOSPHODIESTERASE CDGJ"/>
    <property type="match status" value="1"/>
</dbReference>
<dbReference type="Gene3D" id="1.10.3210.10">
    <property type="entry name" value="Hypothetical protein af1432"/>
    <property type="match status" value="1"/>
</dbReference>
<name>A0ABW4XNF8_9GAMM</name>
<dbReference type="PANTHER" id="PTHR33525">
    <property type="match status" value="1"/>
</dbReference>
<dbReference type="Pfam" id="PF00072">
    <property type="entry name" value="Response_reg"/>
    <property type="match status" value="1"/>
</dbReference>
<proteinExistence type="predicted"/>
<dbReference type="InterPro" id="IPR013976">
    <property type="entry name" value="HDOD"/>
</dbReference>
<dbReference type="SMART" id="SM00448">
    <property type="entry name" value="REC"/>
    <property type="match status" value="1"/>
</dbReference>
<organism evidence="4 5">
    <name type="scientific">Corallincola platygyrae</name>
    <dbReference type="NCBI Taxonomy" id="1193278"/>
    <lineage>
        <taxon>Bacteria</taxon>
        <taxon>Pseudomonadati</taxon>
        <taxon>Pseudomonadota</taxon>
        <taxon>Gammaproteobacteria</taxon>
        <taxon>Alteromonadales</taxon>
        <taxon>Psychromonadaceae</taxon>
        <taxon>Corallincola</taxon>
    </lineage>
</organism>
<dbReference type="RefSeq" id="WP_345339988.1">
    <property type="nucleotide sequence ID" value="NZ_BAABLI010000012.1"/>
</dbReference>
<dbReference type="InterPro" id="IPR052340">
    <property type="entry name" value="RNase_Y/CdgJ"/>
</dbReference>
<dbReference type="InterPro" id="IPR011006">
    <property type="entry name" value="CheY-like_superfamily"/>
</dbReference>
<feature type="modified residue" description="4-aspartylphosphate" evidence="1">
    <location>
        <position position="58"/>
    </location>
</feature>
<accession>A0ABW4XNF8</accession>
<dbReference type="SUPFAM" id="SSF109604">
    <property type="entry name" value="HD-domain/PDEase-like"/>
    <property type="match status" value="1"/>
</dbReference>
<dbReference type="Proteomes" id="UP001597380">
    <property type="component" value="Unassembled WGS sequence"/>
</dbReference>
<gene>
    <name evidence="4" type="ORF">ACFSJ3_13915</name>
</gene>
<evidence type="ECO:0000256" key="1">
    <source>
        <dbReference type="PROSITE-ProRule" id="PRU00169"/>
    </source>
</evidence>
<feature type="domain" description="Response regulatory" evidence="2">
    <location>
        <begin position="5"/>
        <end position="131"/>
    </location>
</feature>
<evidence type="ECO:0000313" key="5">
    <source>
        <dbReference type="Proteomes" id="UP001597380"/>
    </source>
</evidence>
<dbReference type="SUPFAM" id="SSF52172">
    <property type="entry name" value="CheY-like"/>
    <property type="match status" value="1"/>
</dbReference>
<dbReference type="Gene3D" id="3.40.50.2300">
    <property type="match status" value="1"/>
</dbReference>
<feature type="domain" description="HDOD" evidence="3">
    <location>
        <begin position="172"/>
        <end position="362"/>
    </location>
</feature>
<dbReference type="PROSITE" id="PS51833">
    <property type="entry name" value="HDOD"/>
    <property type="match status" value="1"/>
</dbReference>